<accession>A0A0F9SDY0</accession>
<keyword evidence="1" id="KW-0812">Transmembrane</keyword>
<proteinExistence type="predicted"/>
<reference evidence="2" key="1">
    <citation type="journal article" date="2015" name="Nature">
        <title>Complex archaea that bridge the gap between prokaryotes and eukaryotes.</title>
        <authorList>
            <person name="Spang A."/>
            <person name="Saw J.H."/>
            <person name="Jorgensen S.L."/>
            <person name="Zaremba-Niedzwiedzka K."/>
            <person name="Martijn J."/>
            <person name="Lind A.E."/>
            <person name="van Eijk R."/>
            <person name="Schleper C."/>
            <person name="Guy L."/>
            <person name="Ettema T.J."/>
        </authorList>
    </citation>
    <scope>NUCLEOTIDE SEQUENCE</scope>
</reference>
<comment type="caution">
    <text evidence="2">The sequence shown here is derived from an EMBL/GenBank/DDBJ whole genome shotgun (WGS) entry which is preliminary data.</text>
</comment>
<protein>
    <submittedName>
        <fullName evidence="2">Uncharacterized protein</fullName>
    </submittedName>
</protein>
<evidence type="ECO:0000313" key="2">
    <source>
        <dbReference type="EMBL" id="KKN60507.1"/>
    </source>
</evidence>
<dbReference type="AlphaFoldDB" id="A0A0F9SDY0"/>
<evidence type="ECO:0000256" key="1">
    <source>
        <dbReference type="SAM" id="Phobius"/>
    </source>
</evidence>
<keyword evidence="1" id="KW-0472">Membrane</keyword>
<keyword evidence="1" id="KW-1133">Transmembrane helix</keyword>
<gene>
    <name evidence="2" type="ORF">LCGC14_0531530</name>
</gene>
<feature type="transmembrane region" description="Helical" evidence="1">
    <location>
        <begin position="6"/>
        <end position="29"/>
    </location>
</feature>
<sequence length="59" mass="6771">MEIYEINPLIIILIIAAGVIIIGLIRYLIYIKIEKPKEVKEKSFIEKADEEIARLKSGD</sequence>
<name>A0A0F9SDY0_9ZZZZ</name>
<organism evidence="2">
    <name type="scientific">marine sediment metagenome</name>
    <dbReference type="NCBI Taxonomy" id="412755"/>
    <lineage>
        <taxon>unclassified sequences</taxon>
        <taxon>metagenomes</taxon>
        <taxon>ecological metagenomes</taxon>
    </lineage>
</organism>
<dbReference type="EMBL" id="LAZR01000694">
    <property type="protein sequence ID" value="KKN60507.1"/>
    <property type="molecule type" value="Genomic_DNA"/>
</dbReference>